<proteinExistence type="predicted"/>
<feature type="compositionally biased region" description="Polar residues" evidence="1">
    <location>
        <begin position="46"/>
        <end position="63"/>
    </location>
</feature>
<evidence type="ECO:0000313" key="3">
    <source>
        <dbReference type="Proteomes" id="UP000612746"/>
    </source>
</evidence>
<keyword evidence="3" id="KW-1185">Reference proteome</keyword>
<feature type="compositionally biased region" description="Polar residues" evidence="1">
    <location>
        <begin position="137"/>
        <end position="154"/>
    </location>
</feature>
<comment type="caution">
    <text evidence="2">The sequence shown here is derived from an EMBL/GenBank/DDBJ whole genome shotgun (WGS) entry which is preliminary data.</text>
</comment>
<evidence type="ECO:0000313" key="2">
    <source>
        <dbReference type="EMBL" id="KAG2184056.1"/>
    </source>
</evidence>
<sequence length="247" mass="27665">MDIIRSHDDTFAAILIQLLYGKCGLPIDPVVHHILRKNGHIEQECASTSQDISQAKNRPTQRVESSEVEGDEKADNVELVVRVEEGVCMTRKNSANNTTEDLSLAAGARVYHLLGDADCEYGIRPDVSESDDDGLGTSMTCGSRGPSKSFTSDSAVAGSDYEPTQPKLYNFLGTASYLFQQPDYLFEVSKSALHSCQPYTQSPNTNCERKVNKRRRYNKVKQENDDLHVSIVRMVHRRRMVRSTFDD</sequence>
<dbReference type="AlphaFoldDB" id="A0A8H7UFQ2"/>
<reference evidence="2" key="1">
    <citation type="submission" date="2020-12" db="EMBL/GenBank/DDBJ databases">
        <title>Metabolic potential, ecology and presence of endohyphal bacteria is reflected in genomic diversity of Mucoromycotina.</title>
        <authorList>
            <person name="Muszewska A."/>
            <person name="Okrasinska A."/>
            <person name="Steczkiewicz K."/>
            <person name="Drgas O."/>
            <person name="Orlowska M."/>
            <person name="Perlinska-Lenart U."/>
            <person name="Aleksandrzak-Piekarczyk T."/>
            <person name="Szatraj K."/>
            <person name="Zielenkiewicz U."/>
            <person name="Pilsyk S."/>
            <person name="Malc E."/>
            <person name="Mieczkowski P."/>
            <person name="Kruszewska J.S."/>
            <person name="Biernat P."/>
            <person name="Pawlowska J."/>
        </authorList>
    </citation>
    <scope>NUCLEOTIDE SEQUENCE</scope>
    <source>
        <strain evidence="2">WA0000051536</strain>
    </source>
</reference>
<feature type="region of interest" description="Disordered" evidence="1">
    <location>
        <begin position="130"/>
        <end position="158"/>
    </location>
</feature>
<protein>
    <submittedName>
        <fullName evidence="2">Uncharacterized protein</fullName>
    </submittedName>
</protein>
<dbReference type="Proteomes" id="UP000612746">
    <property type="component" value="Unassembled WGS sequence"/>
</dbReference>
<gene>
    <name evidence="2" type="ORF">INT44_009067</name>
</gene>
<feature type="region of interest" description="Disordered" evidence="1">
    <location>
        <begin position="46"/>
        <end position="73"/>
    </location>
</feature>
<accession>A0A8H7UFQ2</accession>
<name>A0A8H7UFQ2_9FUNG</name>
<organism evidence="2 3">
    <name type="scientific">Umbelopsis vinacea</name>
    <dbReference type="NCBI Taxonomy" id="44442"/>
    <lineage>
        <taxon>Eukaryota</taxon>
        <taxon>Fungi</taxon>
        <taxon>Fungi incertae sedis</taxon>
        <taxon>Mucoromycota</taxon>
        <taxon>Mucoromycotina</taxon>
        <taxon>Umbelopsidomycetes</taxon>
        <taxon>Umbelopsidales</taxon>
        <taxon>Umbelopsidaceae</taxon>
        <taxon>Umbelopsis</taxon>
    </lineage>
</organism>
<dbReference type="EMBL" id="JAEPRA010000006">
    <property type="protein sequence ID" value="KAG2184056.1"/>
    <property type="molecule type" value="Genomic_DNA"/>
</dbReference>
<evidence type="ECO:0000256" key="1">
    <source>
        <dbReference type="SAM" id="MobiDB-lite"/>
    </source>
</evidence>